<comment type="pathway">
    <text evidence="4">Lipid metabolism.</text>
</comment>
<dbReference type="InterPro" id="IPR000374">
    <property type="entry name" value="PC_trans"/>
</dbReference>
<evidence type="ECO:0000256" key="16">
    <source>
        <dbReference type="ARBA" id="ARBA00023209"/>
    </source>
</evidence>
<keyword evidence="11 18" id="KW-0812">Transmembrane</keyword>
<evidence type="ECO:0000256" key="4">
    <source>
        <dbReference type="ARBA" id="ARBA00005189"/>
    </source>
</evidence>
<dbReference type="UniPathway" id="UPA00557">
    <property type="reaction ID" value="UER00614"/>
</dbReference>
<sequence>MLGLRILTATFGIPVIILLVYLGGWFLVAGVAILAAIGVVEIHRMFHSRGIVFYPWLAILWIWSLLTAVGLGKPLMSVLVLGVAIVAIVALLSSPQESLQGAVTTTWVALYVGLFFAFLPLIREMVHGQFLAYTFFAVIWTTDTMAFFVGRRFGKHKLMPRVSPGKTWEGTVGGTVGGTVVAIGTFYLMHAHMVDGLIFGLVISVMGQIGDLLESAIKRYSGVKDSGGLLPGHGGVLDRFDSSLLTLPIAYYLLRGLGIH</sequence>
<keyword evidence="15 19" id="KW-0472">Membrane</keyword>
<evidence type="ECO:0000256" key="13">
    <source>
        <dbReference type="ARBA" id="ARBA00022989"/>
    </source>
</evidence>
<evidence type="ECO:0000313" key="21">
    <source>
        <dbReference type="Proteomes" id="UP000242705"/>
    </source>
</evidence>
<evidence type="ECO:0000256" key="8">
    <source>
        <dbReference type="ARBA" id="ARBA00022475"/>
    </source>
</evidence>
<feature type="transmembrane region" description="Helical" evidence="19">
    <location>
        <begin position="130"/>
        <end position="149"/>
    </location>
</feature>
<comment type="pathway">
    <text evidence="3 18">Phospholipid metabolism; CDP-diacylglycerol biosynthesis; CDP-diacylglycerol from sn-glycerol 3-phosphate: step 3/3.</text>
</comment>
<comment type="subcellular location">
    <subcellularLocation>
        <location evidence="2">Cell membrane</location>
        <topology evidence="2">Multi-pass membrane protein</topology>
    </subcellularLocation>
</comment>
<keyword evidence="13 19" id="KW-1133">Transmembrane helix</keyword>
<evidence type="ECO:0000313" key="20">
    <source>
        <dbReference type="EMBL" id="PSR27660.1"/>
    </source>
</evidence>
<dbReference type="EMBL" id="PXYX01000011">
    <property type="protein sequence ID" value="PSR27660.1"/>
    <property type="molecule type" value="Genomic_DNA"/>
</dbReference>
<dbReference type="AlphaFoldDB" id="A0A2T2WZJ6"/>
<evidence type="ECO:0000256" key="10">
    <source>
        <dbReference type="ARBA" id="ARBA00022679"/>
    </source>
</evidence>
<evidence type="ECO:0000256" key="7">
    <source>
        <dbReference type="ARBA" id="ARBA00019373"/>
    </source>
</evidence>
<dbReference type="PANTHER" id="PTHR46382:SF1">
    <property type="entry name" value="PHOSPHATIDATE CYTIDYLYLTRANSFERASE"/>
    <property type="match status" value="1"/>
</dbReference>
<feature type="transmembrane region" description="Helical" evidence="19">
    <location>
        <begin position="75"/>
        <end position="92"/>
    </location>
</feature>
<feature type="transmembrane region" description="Helical" evidence="19">
    <location>
        <begin position="6"/>
        <end position="39"/>
    </location>
</feature>
<organism evidence="20 21">
    <name type="scientific">Sulfobacillus thermosulfidooxidans</name>
    <dbReference type="NCBI Taxonomy" id="28034"/>
    <lineage>
        <taxon>Bacteria</taxon>
        <taxon>Bacillati</taxon>
        <taxon>Bacillota</taxon>
        <taxon>Clostridia</taxon>
        <taxon>Eubacteriales</taxon>
        <taxon>Clostridiales Family XVII. Incertae Sedis</taxon>
        <taxon>Sulfobacillus</taxon>
    </lineage>
</organism>
<dbReference type="GO" id="GO:0005886">
    <property type="term" value="C:plasma membrane"/>
    <property type="evidence" value="ECO:0007669"/>
    <property type="project" value="UniProtKB-SubCell"/>
</dbReference>
<feature type="transmembrane region" description="Helical" evidence="19">
    <location>
        <begin position="99"/>
        <end position="118"/>
    </location>
</feature>
<protein>
    <recommendedName>
        <fullName evidence="7 18">Phosphatidate cytidylyltransferase</fullName>
        <ecNumber evidence="6 18">2.7.7.41</ecNumber>
    </recommendedName>
</protein>
<evidence type="ECO:0000256" key="19">
    <source>
        <dbReference type="SAM" id="Phobius"/>
    </source>
</evidence>
<evidence type="ECO:0000256" key="15">
    <source>
        <dbReference type="ARBA" id="ARBA00023136"/>
    </source>
</evidence>
<evidence type="ECO:0000256" key="1">
    <source>
        <dbReference type="ARBA" id="ARBA00001698"/>
    </source>
</evidence>
<evidence type="ECO:0000256" key="6">
    <source>
        <dbReference type="ARBA" id="ARBA00012487"/>
    </source>
</evidence>
<evidence type="ECO:0000256" key="3">
    <source>
        <dbReference type="ARBA" id="ARBA00005119"/>
    </source>
</evidence>
<dbReference type="Pfam" id="PF01148">
    <property type="entry name" value="CTP_transf_1"/>
    <property type="match status" value="1"/>
</dbReference>
<evidence type="ECO:0000256" key="18">
    <source>
        <dbReference type="RuleBase" id="RU003938"/>
    </source>
</evidence>
<keyword evidence="8" id="KW-1003">Cell membrane</keyword>
<proteinExistence type="inferred from homology"/>
<dbReference type="Proteomes" id="UP000242705">
    <property type="component" value="Unassembled WGS sequence"/>
</dbReference>
<keyword evidence="16" id="KW-0594">Phospholipid biosynthesis</keyword>
<keyword evidence="14" id="KW-0443">Lipid metabolism</keyword>
<evidence type="ECO:0000256" key="14">
    <source>
        <dbReference type="ARBA" id="ARBA00023098"/>
    </source>
</evidence>
<feature type="transmembrane region" description="Helical" evidence="19">
    <location>
        <begin position="51"/>
        <end position="69"/>
    </location>
</feature>
<keyword evidence="12 18" id="KW-0548">Nucleotidyltransferase</keyword>
<dbReference type="GO" id="GO:0004605">
    <property type="term" value="F:phosphatidate cytidylyltransferase activity"/>
    <property type="evidence" value="ECO:0007669"/>
    <property type="project" value="UniProtKB-EC"/>
</dbReference>
<comment type="catalytic activity">
    <reaction evidence="1 18">
        <text>a 1,2-diacyl-sn-glycero-3-phosphate + CTP + H(+) = a CDP-1,2-diacyl-sn-glycerol + diphosphate</text>
        <dbReference type="Rhea" id="RHEA:16229"/>
        <dbReference type="ChEBI" id="CHEBI:15378"/>
        <dbReference type="ChEBI" id="CHEBI:33019"/>
        <dbReference type="ChEBI" id="CHEBI:37563"/>
        <dbReference type="ChEBI" id="CHEBI:58332"/>
        <dbReference type="ChEBI" id="CHEBI:58608"/>
        <dbReference type="EC" id="2.7.7.41"/>
    </reaction>
</comment>
<reference evidence="20 21" key="1">
    <citation type="journal article" date="2014" name="BMC Genomics">
        <title>Comparison of environmental and isolate Sulfobacillus genomes reveals diverse carbon, sulfur, nitrogen, and hydrogen metabolisms.</title>
        <authorList>
            <person name="Justice N.B."/>
            <person name="Norman A."/>
            <person name="Brown C.T."/>
            <person name="Singh A."/>
            <person name="Thomas B.C."/>
            <person name="Banfield J.F."/>
        </authorList>
    </citation>
    <scope>NUCLEOTIDE SEQUENCE [LARGE SCALE GENOMIC DNA]</scope>
    <source>
        <strain evidence="20">AMDSBA5</strain>
    </source>
</reference>
<feature type="transmembrane region" description="Helical" evidence="19">
    <location>
        <begin position="170"/>
        <end position="190"/>
    </location>
</feature>
<gene>
    <name evidence="20" type="ORF">C7B47_07420</name>
</gene>
<evidence type="ECO:0000256" key="17">
    <source>
        <dbReference type="ARBA" id="ARBA00023264"/>
    </source>
</evidence>
<evidence type="ECO:0000256" key="2">
    <source>
        <dbReference type="ARBA" id="ARBA00004651"/>
    </source>
</evidence>
<evidence type="ECO:0000256" key="11">
    <source>
        <dbReference type="ARBA" id="ARBA00022692"/>
    </source>
</evidence>
<dbReference type="PROSITE" id="PS01315">
    <property type="entry name" value="CDS"/>
    <property type="match status" value="1"/>
</dbReference>
<comment type="similarity">
    <text evidence="5 18">Belongs to the CDS family.</text>
</comment>
<dbReference type="EC" id="2.7.7.41" evidence="6 18"/>
<dbReference type="GO" id="GO:0016024">
    <property type="term" value="P:CDP-diacylglycerol biosynthetic process"/>
    <property type="evidence" value="ECO:0007669"/>
    <property type="project" value="UniProtKB-UniPathway"/>
</dbReference>
<keyword evidence="10 18" id="KW-0808">Transferase</keyword>
<comment type="caution">
    <text evidence="20">The sequence shown here is derived from an EMBL/GenBank/DDBJ whole genome shotgun (WGS) entry which is preliminary data.</text>
</comment>
<evidence type="ECO:0000256" key="12">
    <source>
        <dbReference type="ARBA" id="ARBA00022695"/>
    </source>
</evidence>
<keyword evidence="17" id="KW-1208">Phospholipid metabolism</keyword>
<name>A0A2T2WZJ6_SULTH</name>
<evidence type="ECO:0000256" key="9">
    <source>
        <dbReference type="ARBA" id="ARBA00022516"/>
    </source>
</evidence>
<accession>A0A2T2WZJ6</accession>
<evidence type="ECO:0000256" key="5">
    <source>
        <dbReference type="ARBA" id="ARBA00010185"/>
    </source>
</evidence>
<dbReference type="PANTHER" id="PTHR46382">
    <property type="entry name" value="PHOSPHATIDATE CYTIDYLYLTRANSFERASE"/>
    <property type="match status" value="1"/>
</dbReference>
<keyword evidence="9" id="KW-0444">Lipid biosynthesis</keyword>